<dbReference type="EMBL" id="JBHSRF010000122">
    <property type="protein sequence ID" value="MFC6087216.1"/>
    <property type="molecule type" value="Genomic_DNA"/>
</dbReference>
<name>A0ABW1NW44_9ACTN</name>
<dbReference type="GO" id="GO:0005524">
    <property type="term" value="F:ATP binding"/>
    <property type="evidence" value="ECO:0007669"/>
    <property type="project" value="UniProtKB-KW"/>
</dbReference>
<evidence type="ECO:0000313" key="1">
    <source>
        <dbReference type="EMBL" id="MFC6087216.1"/>
    </source>
</evidence>
<keyword evidence="2" id="KW-1185">Reference proteome</keyword>
<dbReference type="Proteomes" id="UP001596137">
    <property type="component" value="Unassembled WGS sequence"/>
</dbReference>
<evidence type="ECO:0000313" key="2">
    <source>
        <dbReference type="Proteomes" id="UP001596137"/>
    </source>
</evidence>
<reference evidence="2" key="1">
    <citation type="journal article" date="2019" name="Int. J. Syst. Evol. Microbiol.">
        <title>The Global Catalogue of Microorganisms (GCM) 10K type strain sequencing project: providing services to taxonomists for standard genome sequencing and annotation.</title>
        <authorList>
            <consortium name="The Broad Institute Genomics Platform"/>
            <consortium name="The Broad Institute Genome Sequencing Center for Infectious Disease"/>
            <person name="Wu L."/>
            <person name="Ma J."/>
        </authorList>
    </citation>
    <scope>NUCLEOTIDE SEQUENCE [LARGE SCALE GENOMIC DNA]</scope>
    <source>
        <strain evidence="2">JCM 30346</strain>
    </source>
</reference>
<proteinExistence type="predicted"/>
<dbReference type="Gene3D" id="3.30.565.10">
    <property type="entry name" value="Histidine kinase-like ATPase, C-terminal domain"/>
    <property type="match status" value="1"/>
</dbReference>
<accession>A0ABW1NW44</accession>
<organism evidence="1 2">
    <name type="scientific">Sphaerisporangium aureirubrum</name>
    <dbReference type="NCBI Taxonomy" id="1544736"/>
    <lineage>
        <taxon>Bacteria</taxon>
        <taxon>Bacillati</taxon>
        <taxon>Actinomycetota</taxon>
        <taxon>Actinomycetes</taxon>
        <taxon>Streptosporangiales</taxon>
        <taxon>Streptosporangiaceae</taxon>
        <taxon>Sphaerisporangium</taxon>
    </lineage>
</organism>
<dbReference type="InterPro" id="IPR036890">
    <property type="entry name" value="HATPase_C_sf"/>
</dbReference>
<keyword evidence="1" id="KW-0067">ATP-binding</keyword>
<keyword evidence="1" id="KW-0547">Nucleotide-binding</keyword>
<protein>
    <submittedName>
        <fullName evidence="1">ATP-binding protein</fullName>
    </submittedName>
</protein>
<comment type="caution">
    <text evidence="1">The sequence shown here is derived from an EMBL/GenBank/DDBJ whole genome shotgun (WGS) entry which is preliminary data.</text>
</comment>
<gene>
    <name evidence="1" type="ORF">ACFP1K_39040</name>
</gene>
<dbReference type="RefSeq" id="WP_380763251.1">
    <property type="nucleotide sequence ID" value="NZ_JBHSRF010000122.1"/>
</dbReference>
<sequence length="83" mass="9107">MRIYSSGKREETVVLPGSEASVGEGRRWLRKVLVGHARRDDAVLVLSELLTNGVVHSRSAELRASVLVEWDGSIHLKVADQGT</sequence>